<evidence type="ECO:0000313" key="2">
    <source>
        <dbReference type="Proteomes" id="UP000717752"/>
    </source>
</evidence>
<dbReference type="RefSeq" id="WP_220336398.1">
    <property type="nucleotide sequence ID" value="NZ_JAEUAK010000009.1"/>
</dbReference>
<dbReference type="EMBL" id="JAEUAK010000009">
    <property type="protein sequence ID" value="MBW9055052.1"/>
    <property type="molecule type" value="Genomic_DNA"/>
</dbReference>
<reference evidence="1 2" key="1">
    <citation type="journal article" date="2021" name="MBio">
        <title>Poor Competitiveness of Bradyrhizobium in Pigeon Pea Root Colonization in Indian Soils.</title>
        <authorList>
            <person name="Chalasani D."/>
            <person name="Basu A."/>
            <person name="Pullabhotla S.V.S.R.N."/>
            <person name="Jorrin B."/>
            <person name="Neal A.L."/>
            <person name="Poole P.S."/>
            <person name="Podile A.R."/>
            <person name="Tkacz A."/>
        </authorList>
    </citation>
    <scope>NUCLEOTIDE SEQUENCE [LARGE SCALE GENOMIC DNA]</scope>
    <source>
        <strain evidence="1 2">HU56</strain>
    </source>
</reference>
<protein>
    <recommendedName>
        <fullName evidence="3">DUF3052 domain-containing protein</fullName>
    </recommendedName>
</protein>
<name>A0ABS7GYY5_9HYPH</name>
<dbReference type="Proteomes" id="UP000717752">
    <property type="component" value="Unassembled WGS sequence"/>
</dbReference>
<organism evidence="1 2">
    <name type="scientific">Rhizobium mesosinicum</name>
    <dbReference type="NCBI Taxonomy" id="335017"/>
    <lineage>
        <taxon>Bacteria</taxon>
        <taxon>Pseudomonadati</taxon>
        <taxon>Pseudomonadota</taxon>
        <taxon>Alphaproteobacteria</taxon>
        <taxon>Hyphomicrobiales</taxon>
        <taxon>Rhizobiaceae</taxon>
        <taxon>Rhizobium/Agrobacterium group</taxon>
        <taxon>Rhizobium</taxon>
    </lineage>
</organism>
<dbReference type="SUPFAM" id="SSF53335">
    <property type="entry name" value="S-adenosyl-L-methionine-dependent methyltransferases"/>
    <property type="match status" value="1"/>
</dbReference>
<accession>A0ABS7GYY5</accession>
<gene>
    <name evidence="1" type="ORF">JNB85_21860</name>
</gene>
<proteinExistence type="predicted"/>
<keyword evidence="2" id="KW-1185">Reference proteome</keyword>
<comment type="caution">
    <text evidence="1">The sequence shown here is derived from an EMBL/GenBank/DDBJ whole genome shotgun (WGS) entry which is preliminary data.</text>
</comment>
<sequence>MAARVEAPMTAGYSDTPLARKLELKPGQAALLINVPNGLAEIGGFEGFATVERVLPTGSDRQFDYIHVFETHRMALEEMAGALFHVVRPDGMVWISWPKKSSKVPTSITEDALREILLPTGLVDVKVCAIDDIWSGLKFMIRKELRNSL</sequence>
<evidence type="ECO:0000313" key="1">
    <source>
        <dbReference type="EMBL" id="MBW9055052.1"/>
    </source>
</evidence>
<dbReference type="InterPro" id="IPR029063">
    <property type="entry name" value="SAM-dependent_MTases_sf"/>
</dbReference>
<evidence type="ECO:0008006" key="3">
    <source>
        <dbReference type="Google" id="ProtNLM"/>
    </source>
</evidence>